<feature type="compositionally biased region" description="Polar residues" evidence="1">
    <location>
        <begin position="1"/>
        <end position="10"/>
    </location>
</feature>
<dbReference type="EMBL" id="JBHSBB010000001">
    <property type="protein sequence ID" value="MFC4029937.1"/>
    <property type="molecule type" value="Genomic_DNA"/>
</dbReference>
<dbReference type="SUPFAM" id="SSF53067">
    <property type="entry name" value="Actin-like ATPase domain"/>
    <property type="match status" value="1"/>
</dbReference>
<comment type="caution">
    <text evidence="2">The sequence shown here is derived from an EMBL/GenBank/DDBJ whole genome shotgun (WGS) entry which is preliminary data.</text>
</comment>
<dbReference type="Pfam" id="PF06277">
    <property type="entry name" value="EutA"/>
    <property type="match status" value="1"/>
</dbReference>
<gene>
    <name evidence="2" type="ORF">ACFO3J_00465</name>
</gene>
<evidence type="ECO:0000256" key="1">
    <source>
        <dbReference type="SAM" id="MobiDB-lite"/>
    </source>
</evidence>
<protein>
    <submittedName>
        <fullName evidence="2">Ethanolamine ammonia-lyase reactivating factor EutA</fullName>
    </submittedName>
</protein>
<dbReference type="InterPro" id="IPR009377">
    <property type="entry name" value="EutA"/>
</dbReference>
<evidence type="ECO:0000313" key="2">
    <source>
        <dbReference type="EMBL" id="MFC4029937.1"/>
    </source>
</evidence>
<sequence>MSETGTQTEPGTGAGRSPGGDHGHRHEHSHGHDHEHSADIWSDDPDHPLWERDQIVLTSAGIDIGSATSQLLLSRLTLRRLGREMSSAFAVVDKRIVYESPVALTPYADGLRIDGERLKAVMDGALAEAGVTADAVDTGAVILTGEATRRVNAPAIAELFAARTGRFICAAAGHGMEAVLAAHGSGAVARSEGGGRVLDIDVGGGTTKLAVAESGAVRATAALHLGGRLIVLDDSGRIVRLEPAGKRLAAALGRDWSLGDAPSAAELTALAGLMADSVLAAVLGGPLPAGGLDWIGLTEPLAERGPYDAVLFSGGVAEYVYGRETREFGDLGPLFGRALAERTGRLPGPVEDCGRAIRATVLGASQYTVQVSGNTVGVSDPALLPLRNLRVVRPEVELGGTVDPELVAAAVRRRLAQLDADPADPLAFAFRWSGLPTFRRLDAFVAGIRRGLAGRIASGLPLCLLFDGDIARTVGCLLLDQGVTSPVVAVDGITVSELDYVDVGAVLAKSGTVPVSLKSLVFAL</sequence>
<feature type="compositionally biased region" description="Basic and acidic residues" evidence="1">
    <location>
        <begin position="19"/>
        <end position="45"/>
    </location>
</feature>
<dbReference type="Proteomes" id="UP001595765">
    <property type="component" value="Unassembled WGS sequence"/>
</dbReference>
<reference evidence="3" key="1">
    <citation type="journal article" date="2019" name="Int. J. Syst. Evol. Microbiol.">
        <title>The Global Catalogue of Microorganisms (GCM) 10K type strain sequencing project: providing services to taxonomists for standard genome sequencing and annotation.</title>
        <authorList>
            <consortium name="The Broad Institute Genomics Platform"/>
            <consortium name="The Broad Institute Genome Sequencing Center for Infectious Disease"/>
            <person name="Wu L."/>
            <person name="Ma J."/>
        </authorList>
    </citation>
    <scope>NUCLEOTIDE SEQUENCE [LARGE SCALE GENOMIC DNA]</scope>
    <source>
        <strain evidence="3">CGMCC 4.7237</strain>
    </source>
</reference>
<keyword evidence="3" id="KW-1185">Reference proteome</keyword>
<dbReference type="InterPro" id="IPR043129">
    <property type="entry name" value="ATPase_NBD"/>
</dbReference>
<organism evidence="2 3">
    <name type="scientific">Streptomyces polygonati</name>
    <dbReference type="NCBI Taxonomy" id="1617087"/>
    <lineage>
        <taxon>Bacteria</taxon>
        <taxon>Bacillati</taxon>
        <taxon>Actinomycetota</taxon>
        <taxon>Actinomycetes</taxon>
        <taxon>Kitasatosporales</taxon>
        <taxon>Streptomycetaceae</taxon>
        <taxon>Streptomyces</taxon>
    </lineage>
</organism>
<evidence type="ECO:0000313" key="3">
    <source>
        <dbReference type="Proteomes" id="UP001595765"/>
    </source>
</evidence>
<accession>A0ABV8HFV4</accession>
<feature type="region of interest" description="Disordered" evidence="1">
    <location>
        <begin position="1"/>
        <end position="45"/>
    </location>
</feature>
<name>A0ABV8HFV4_9ACTN</name>
<proteinExistence type="predicted"/>